<dbReference type="Proteomes" id="UP000218784">
    <property type="component" value="Unassembled WGS sequence"/>
</dbReference>
<evidence type="ECO:0000313" key="7">
    <source>
        <dbReference type="EMBL" id="PCG09083.1"/>
    </source>
</evidence>
<feature type="binding site" evidence="6">
    <location>
        <begin position="125"/>
        <end position="126"/>
    </location>
    <ligand>
        <name>S-adenosyl-L-methionine</name>
        <dbReference type="ChEBI" id="CHEBI:59789"/>
    </ligand>
</feature>
<sequence length="205" mass="22238">MIASEDDARAWIAERHGAAAVDRLAAFAAIVVEETARQNLISPSTIPHIWVRHLLDSAQLLAHVDGVAGAWLDVGTGAGFPGIVVAMLRDAPTTLVEPRAKRAKFLSDSAAALGLDHVTVVQSRVETIPVARFGVISARAVASLDDIVDMTRHVRDQRTLYILPRGRSGRSDLETLRREWQGLFHVEQSLTDPESSIILGKGVTR</sequence>
<evidence type="ECO:0000256" key="5">
    <source>
        <dbReference type="ARBA" id="ARBA00022691"/>
    </source>
</evidence>
<dbReference type="NCBIfam" id="TIGR00138">
    <property type="entry name" value="rsmG_gidB"/>
    <property type="match status" value="1"/>
</dbReference>
<comment type="subcellular location">
    <subcellularLocation>
        <location evidence="6">Cytoplasm</location>
    </subcellularLocation>
</comment>
<comment type="function">
    <text evidence="6">Specifically methylates the N7 position of guanine in position 527 of 16S rRNA.</text>
</comment>
<dbReference type="GO" id="GO:0005829">
    <property type="term" value="C:cytosol"/>
    <property type="evidence" value="ECO:0007669"/>
    <property type="project" value="TreeGrafter"/>
</dbReference>
<dbReference type="AlphaFoldDB" id="A0A2A4HYL3"/>
<organism evidence="7 8">
    <name type="scientific">Sphingomonas ginsenosidimutans</name>
    <dbReference type="NCBI Taxonomy" id="862134"/>
    <lineage>
        <taxon>Bacteria</taxon>
        <taxon>Pseudomonadati</taxon>
        <taxon>Pseudomonadota</taxon>
        <taxon>Alphaproteobacteria</taxon>
        <taxon>Sphingomonadales</taxon>
        <taxon>Sphingomonadaceae</taxon>
        <taxon>Sphingomonas</taxon>
    </lineage>
</organism>
<dbReference type="EC" id="2.1.1.170" evidence="6"/>
<reference evidence="7 8" key="1">
    <citation type="submission" date="2017-09" db="EMBL/GenBank/DDBJ databases">
        <title>Sphingomonas ginsenosidimutans KACC 14949, whole genome shotgun sequence.</title>
        <authorList>
            <person name="Feng G."/>
            <person name="Zhu H."/>
        </authorList>
    </citation>
    <scope>NUCLEOTIDE SEQUENCE [LARGE SCALE GENOMIC DNA]</scope>
    <source>
        <strain evidence="7 8">KACC 14949</strain>
    </source>
</reference>
<evidence type="ECO:0000256" key="6">
    <source>
        <dbReference type="HAMAP-Rule" id="MF_00074"/>
    </source>
</evidence>
<dbReference type="InterPro" id="IPR029063">
    <property type="entry name" value="SAM-dependent_MTases_sf"/>
</dbReference>
<dbReference type="InterPro" id="IPR003682">
    <property type="entry name" value="rRNA_ssu_MeTfrase_G"/>
</dbReference>
<keyword evidence="4 6" id="KW-0808">Transferase</keyword>
<keyword evidence="2 6" id="KW-0698">rRNA processing</keyword>
<dbReference type="Gene3D" id="3.40.50.150">
    <property type="entry name" value="Vaccinia Virus protein VP39"/>
    <property type="match status" value="1"/>
</dbReference>
<keyword evidence="3 6" id="KW-0489">Methyltransferase</keyword>
<accession>A0A2A4HYL3</accession>
<feature type="binding site" evidence="6">
    <location>
        <position position="75"/>
    </location>
    <ligand>
        <name>S-adenosyl-L-methionine</name>
        <dbReference type="ChEBI" id="CHEBI:59789"/>
    </ligand>
</feature>
<dbReference type="RefSeq" id="WP_096611902.1">
    <property type="nucleotide sequence ID" value="NZ_NWVD01000003.1"/>
</dbReference>
<evidence type="ECO:0000256" key="3">
    <source>
        <dbReference type="ARBA" id="ARBA00022603"/>
    </source>
</evidence>
<comment type="caution">
    <text evidence="7">The sequence shown here is derived from an EMBL/GenBank/DDBJ whole genome shotgun (WGS) entry which is preliminary data.</text>
</comment>
<dbReference type="SUPFAM" id="SSF53335">
    <property type="entry name" value="S-adenosyl-L-methionine-dependent methyltransferases"/>
    <property type="match status" value="1"/>
</dbReference>
<evidence type="ECO:0000256" key="4">
    <source>
        <dbReference type="ARBA" id="ARBA00022679"/>
    </source>
</evidence>
<keyword evidence="8" id="KW-1185">Reference proteome</keyword>
<keyword evidence="5 6" id="KW-0949">S-adenosyl-L-methionine</keyword>
<feature type="binding site" evidence="6">
    <location>
        <position position="80"/>
    </location>
    <ligand>
        <name>S-adenosyl-L-methionine</name>
        <dbReference type="ChEBI" id="CHEBI:59789"/>
    </ligand>
</feature>
<dbReference type="CDD" id="cd02440">
    <property type="entry name" value="AdoMet_MTases"/>
    <property type="match status" value="1"/>
</dbReference>
<comment type="caution">
    <text evidence="6">Lacks conserved residue(s) required for the propagation of feature annotation.</text>
</comment>
<gene>
    <name evidence="6 7" type="primary">rsmG</name>
    <name evidence="7" type="ORF">COA17_09320</name>
</gene>
<dbReference type="HAMAP" id="MF_00074">
    <property type="entry name" value="16SrRNA_methyltr_G"/>
    <property type="match status" value="1"/>
</dbReference>
<comment type="similarity">
    <text evidence="6">Belongs to the methyltransferase superfamily. RNA methyltransferase RsmG family.</text>
</comment>
<dbReference type="GO" id="GO:0070043">
    <property type="term" value="F:rRNA (guanine-N7-)-methyltransferase activity"/>
    <property type="evidence" value="ECO:0007669"/>
    <property type="project" value="UniProtKB-UniRule"/>
</dbReference>
<dbReference type="PANTHER" id="PTHR31760">
    <property type="entry name" value="S-ADENOSYL-L-METHIONINE-DEPENDENT METHYLTRANSFERASES SUPERFAMILY PROTEIN"/>
    <property type="match status" value="1"/>
</dbReference>
<dbReference type="Pfam" id="PF02527">
    <property type="entry name" value="GidB"/>
    <property type="match status" value="1"/>
</dbReference>
<name>A0A2A4HYL3_9SPHN</name>
<dbReference type="PANTHER" id="PTHR31760:SF0">
    <property type="entry name" value="S-ADENOSYL-L-METHIONINE-DEPENDENT METHYLTRANSFERASES SUPERFAMILY PROTEIN"/>
    <property type="match status" value="1"/>
</dbReference>
<evidence type="ECO:0000313" key="8">
    <source>
        <dbReference type="Proteomes" id="UP000218784"/>
    </source>
</evidence>
<comment type="catalytic activity">
    <reaction evidence="6">
        <text>guanosine(527) in 16S rRNA + S-adenosyl-L-methionine = N(7)-methylguanosine(527) in 16S rRNA + S-adenosyl-L-homocysteine</text>
        <dbReference type="Rhea" id="RHEA:42732"/>
        <dbReference type="Rhea" id="RHEA-COMP:10209"/>
        <dbReference type="Rhea" id="RHEA-COMP:10210"/>
        <dbReference type="ChEBI" id="CHEBI:57856"/>
        <dbReference type="ChEBI" id="CHEBI:59789"/>
        <dbReference type="ChEBI" id="CHEBI:74269"/>
        <dbReference type="ChEBI" id="CHEBI:74480"/>
        <dbReference type="EC" id="2.1.1.170"/>
    </reaction>
</comment>
<evidence type="ECO:0000256" key="1">
    <source>
        <dbReference type="ARBA" id="ARBA00022490"/>
    </source>
</evidence>
<proteinExistence type="inferred from homology"/>
<protein>
    <recommendedName>
        <fullName evidence="6">Ribosomal RNA small subunit methyltransferase G</fullName>
        <ecNumber evidence="6">2.1.1.170</ecNumber>
    </recommendedName>
    <alternativeName>
        <fullName evidence="6">16S rRNA 7-methylguanosine methyltransferase</fullName>
        <shortName evidence="6">16S rRNA m7G methyltransferase</shortName>
    </alternativeName>
</protein>
<keyword evidence="1 6" id="KW-0963">Cytoplasm</keyword>
<evidence type="ECO:0000256" key="2">
    <source>
        <dbReference type="ARBA" id="ARBA00022552"/>
    </source>
</evidence>
<dbReference type="EMBL" id="NWVD01000003">
    <property type="protein sequence ID" value="PCG09083.1"/>
    <property type="molecule type" value="Genomic_DNA"/>
</dbReference>
<feature type="binding site" evidence="6">
    <location>
        <position position="139"/>
    </location>
    <ligand>
        <name>S-adenosyl-L-methionine</name>
        <dbReference type="ChEBI" id="CHEBI:59789"/>
    </ligand>
</feature>